<keyword evidence="2" id="KW-1185">Reference proteome</keyword>
<protein>
    <recommendedName>
        <fullName evidence="3">AAA+ ATPase domain-containing protein</fullName>
    </recommendedName>
</protein>
<sequence length="476" mass="55347">MSITMSQFLKSHGLQRNPFIEEEAQNDKVFEDLVNESGYAFNHQAWDKFFGDPPGRGTSMIFGVKGSGKSALRLALEKNIAHFNREHPEHILLINYDDFNAFLEAFKRRGDQDRKRGETAITLKDFGLAQHLDAILVCGMEALLDELKDGNIDLDRLEHYQRHDLMMLMAFYVSGPPDRYNRIMESMGRRLLPRGFFKRLGRGIKGIIVALLSLGIVPLACRSFYAGVARSAEREILVRCRNAQDIKRALRLIPSGYLKDQDVRRRGWRDDDDVRRLFVTKFIDIMLALGYQQIVVVMDKVDEPSLINGDRERMEAFVWPLWNNRILQLHPNLSFKMLLPRQLYEAVRKAGSEKANEARFDKQKIIYPFRWGDKQLYDMMSDRLRICRDDPSQPYPLQNLFDEAMSTREILTALDRLRQPRFVLNYLYRLIAETCAHTDRANDGPVLIQHDIFYQITATIGEDIKQYYQTLGESPE</sequence>
<proteinExistence type="predicted"/>
<reference evidence="1 2" key="1">
    <citation type="journal article" date="2023" name="Microorganisms">
        <title>Thiorhodovibrio frisius and Trv. litoralis spp. nov., Two Novel Members from a Clade of Fastidious Purple Sulfur Bacteria That Exhibit Unique Red-Shifted Light-Harvesting Capabilities.</title>
        <authorList>
            <person name="Methner A."/>
            <person name="Kuzyk S.B."/>
            <person name="Petersen J."/>
            <person name="Bauer S."/>
            <person name="Brinkmann H."/>
            <person name="Sichau K."/>
            <person name="Wanner G."/>
            <person name="Wolf J."/>
            <person name="Neumann-Schaal M."/>
            <person name="Henke P."/>
            <person name="Tank M."/>
            <person name="Sproer C."/>
            <person name="Bunk B."/>
            <person name="Overmann J."/>
        </authorList>
    </citation>
    <scope>NUCLEOTIDE SEQUENCE [LARGE SCALE GENOMIC DNA]</scope>
    <source>
        <strain evidence="1 2">DSM 6702</strain>
    </source>
</reference>
<evidence type="ECO:0000313" key="2">
    <source>
        <dbReference type="Proteomes" id="UP001432180"/>
    </source>
</evidence>
<evidence type="ECO:0000313" key="1">
    <source>
        <dbReference type="EMBL" id="WPL17402.1"/>
    </source>
</evidence>
<evidence type="ECO:0008006" key="3">
    <source>
        <dbReference type="Google" id="ProtNLM"/>
    </source>
</evidence>
<dbReference type="Proteomes" id="UP001432180">
    <property type="component" value="Chromosome"/>
</dbReference>
<gene>
    <name evidence="1" type="ORF">Thiowin_02409</name>
</gene>
<organism evidence="1 2">
    <name type="scientific">Thiorhodovibrio winogradskyi</name>
    <dbReference type="NCBI Taxonomy" id="77007"/>
    <lineage>
        <taxon>Bacteria</taxon>
        <taxon>Pseudomonadati</taxon>
        <taxon>Pseudomonadota</taxon>
        <taxon>Gammaproteobacteria</taxon>
        <taxon>Chromatiales</taxon>
        <taxon>Chromatiaceae</taxon>
        <taxon>Thiorhodovibrio</taxon>
    </lineage>
</organism>
<accession>A0ABZ0S905</accession>
<dbReference type="EMBL" id="CP121472">
    <property type="protein sequence ID" value="WPL17402.1"/>
    <property type="molecule type" value="Genomic_DNA"/>
</dbReference>
<name>A0ABZ0S905_9GAMM</name>
<dbReference type="RefSeq" id="WP_328987911.1">
    <property type="nucleotide sequence ID" value="NZ_CP121472.1"/>
</dbReference>